<dbReference type="NCBIfam" id="NF005559">
    <property type="entry name" value="PRK07231.1"/>
    <property type="match status" value="1"/>
</dbReference>
<sequence length="267" mass="29143">MRLKNKVAVVTGGGGGIGEGIVNCLAKAGANVVVADVNLKNAIKAAKAAEKKYRKKTHAILVDVSKTASVEKMFSETLKKFGRLDILVNNVGISGTIGLPFDKNTDDEWLKILDTNLVSVFRTAKAVAPHFRNQKSGRIISIASIAGQMPGPMKPAYSVSKMGIITLTRILAEEFALFNVTVNAINPGLLYTPLWEKLSHQHKERFPEEYGKMNDYDIFMKRTLELTPLKRPQKPEDIGNAVVFLASDEASEITGDVLQVNGGVIRH</sequence>
<gene>
    <name evidence="3" type="ORF">A2924_03835</name>
</gene>
<dbReference type="SUPFAM" id="SSF51735">
    <property type="entry name" value="NAD(P)-binding Rossmann-fold domains"/>
    <property type="match status" value="1"/>
</dbReference>
<dbReference type="PROSITE" id="PS00061">
    <property type="entry name" value="ADH_SHORT"/>
    <property type="match status" value="1"/>
</dbReference>
<reference evidence="3 4" key="1">
    <citation type="journal article" date="2016" name="Nat. Commun.">
        <title>Thousands of microbial genomes shed light on interconnected biogeochemical processes in an aquifer system.</title>
        <authorList>
            <person name="Anantharaman K."/>
            <person name="Brown C.T."/>
            <person name="Hug L.A."/>
            <person name="Sharon I."/>
            <person name="Castelle C.J."/>
            <person name="Probst A.J."/>
            <person name="Thomas B.C."/>
            <person name="Singh A."/>
            <person name="Wilkins M.J."/>
            <person name="Karaoz U."/>
            <person name="Brodie E.L."/>
            <person name="Williams K.H."/>
            <person name="Hubbard S.S."/>
            <person name="Banfield J.F."/>
        </authorList>
    </citation>
    <scope>NUCLEOTIDE SEQUENCE [LARGE SCALE GENOMIC DNA]</scope>
</reference>
<dbReference type="Proteomes" id="UP000178046">
    <property type="component" value="Unassembled WGS sequence"/>
</dbReference>
<comment type="caution">
    <text evidence="3">The sequence shown here is derived from an EMBL/GenBank/DDBJ whole genome shotgun (WGS) entry which is preliminary data.</text>
</comment>
<dbReference type="Pfam" id="PF13561">
    <property type="entry name" value="adh_short_C2"/>
    <property type="match status" value="1"/>
</dbReference>
<dbReference type="PRINTS" id="PR00080">
    <property type="entry name" value="SDRFAMILY"/>
</dbReference>
<comment type="similarity">
    <text evidence="1">Belongs to the short-chain dehydrogenases/reductases (SDR) family.</text>
</comment>
<dbReference type="InterPro" id="IPR036291">
    <property type="entry name" value="NAD(P)-bd_dom_sf"/>
</dbReference>
<evidence type="ECO:0000313" key="4">
    <source>
        <dbReference type="Proteomes" id="UP000178046"/>
    </source>
</evidence>
<evidence type="ECO:0000256" key="1">
    <source>
        <dbReference type="ARBA" id="ARBA00006484"/>
    </source>
</evidence>
<dbReference type="InterPro" id="IPR020904">
    <property type="entry name" value="Sc_DH/Rdtase_CS"/>
</dbReference>
<evidence type="ECO:0000256" key="2">
    <source>
        <dbReference type="ARBA" id="ARBA00023002"/>
    </source>
</evidence>
<dbReference type="PANTHER" id="PTHR42760">
    <property type="entry name" value="SHORT-CHAIN DEHYDROGENASES/REDUCTASES FAMILY MEMBER"/>
    <property type="match status" value="1"/>
</dbReference>
<dbReference type="GO" id="GO:0016616">
    <property type="term" value="F:oxidoreductase activity, acting on the CH-OH group of donors, NAD or NADP as acceptor"/>
    <property type="evidence" value="ECO:0007669"/>
    <property type="project" value="TreeGrafter"/>
</dbReference>
<dbReference type="Gene3D" id="3.40.50.720">
    <property type="entry name" value="NAD(P)-binding Rossmann-like Domain"/>
    <property type="match status" value="1"/>
</dbReference>
<accession>A0A1F5X4D9</accession>
<name>A0A1F5X4D9_9BACT</name>
<protein>
    <recommendedName>
        <fullName evidence="5">Short-chain dehydrogenase</fullName>
    </recommendedName>
</protein>
<dbReference type="AlphaFoldDB" id="A0A1F5X4D9"/>
<dbReference type="PANTHER" id="PTHR42760:SF133">
    <property type="entry name" value="3-OXOACYL-[ACYL-CARRIER-PROTEIN] REDUCTASE"/>
    <property type="match status" value="1"/>
</dbReference>
<dbReference type="InterPro" id="IPR002347">
    <property type="entry name" value="SDR_fam"/>
</dbReference>
<evidence type="ECO:0000313" key="3">
    <source>
        <dbReference type="EMBL" id="OGF82815.1"/>
    </source>
</evidence>
<organism evidence="3 4">
    <name type="scientific">Candidatus Giovannonibacteria bacterium RIFCSPLOWO2_01_FULL_44_16</name>
    <dbReference type="NCBI Taxonomy" id="1798348"/>
    <lineage>
        <taxon>Bacteria</taxon>
        <taxon>Candidatus Giovannoniibacteriota</taxon>
    </lineage>
</organism>
<dbReference type="FunFam" id="3.40.50.720:FF:000084">
    <property type="entry name" value="Short-chain dehydrogenase reductase"/>
    <property type="match status" value="1"/>
</dbReference>
<dbReference type="GO" id="GO:0048038">
    <property type="term" value="F:quinone binding"/>
    <property type="evidence" value="ECO:0007669"/>
    <property type="project" value="TreeGrafter"/>
</dbReference>
<keyword evidence="2" id="KW-0560">Oxidoreductase</keyword>
<dbReference type="CDD" id="cd05233">
    <property type="entry name" value="SDR_c"/>
    <property type="match status" value="1"/>
</dbReference>
<dbReference type="GO" id="GO:0006633">
    <property type="term" value="P:fatty acid biosynthetic process"/>
    <property type="evidence" value="ECO:0007669"/>
    <property type="project" value="TreeGrafter"/>
</dbReference>
<evidence type="ECO:0008006" key="5">
    <source>
        <dbReference type="Google" id="ProtNLM"/>
    </source>
</evidence>
<proteinExistence type="inferred from homology"/>
<dbReference type="EMBL" id="MFIA01000015">
    <property type="protein sequence ID" value="OGF82815.1"/>
    <property type="molecule type" value="Genomic_DNA"/>
</dbReference>
<dbReference type="PRINTS" id="PR00081">
    <property type="entry name" value="GDHRDH"/>
</dbReference>